<dbReference type="STRING" id="1136941.ACH46_04485"/>
<dbReference type="OrthoDB" id="5170249at2"/>
<gene>
    <name evidence="1" type="ORF">ACH46_04485</name>
</gene>
<dbReference type="SUPFAM" id="SSF53474">
    <property type="entry name" value="alpha/beta-Hydrolases"/>
    <property type="match status" value="1"/>
</dbReference>
<dbReference type="KEGG" id="goq:ACH46_04485"/>
<protein>
    <recommendedName>
        <fullName evidence="3">Alpha/beta hydrolase</fullName>
    </recommendedName>
</protein>
<sequence>MTTVSDVLAWPLDELAAIAGEYTVAGETVANTADSLHRSFDIDPTWSGRTRLAAEARVAAETTRLRRLESTLVDAAVTIRAGQSRMVAVRDRLRSQLQTARSQGFNVDDDGAVAHPSPRRRADADYLMDRIRQLLDEADTADVSLGMKVRLLTRRLDGTGMLVPLPNCEYRLAGDAANTLAGMSADDVARYWESLSRAQRDSLIAAAPKLIGNLNGIEFTDRARANRLSIQAALDAEVAAGRGDGAKAGQLRGLLAPAPDPHDPSKLVPRAFLGFHNVGNGQFIELVGELRADSPGLAVLVPGTGTGLHSADTYRQRAARLSKASGAPVIVFADGDFPQSLFEKDLTPVSGTAVDPVPALDIAPRLVDFTAAVDRQLEVSGIRVPTTVIGHSYGGAVVGTAEQLGLRADRVVYASASGTGVGDGEWRNPNPAVQRYSLTPPGDPIQYWQEFGNHGGDPDDVPGVTRLDSGNYSDGTPVAGKDAHSGYLDDEGSGALRNLAAVIVGDEPVPYVERLPDIEPRKDVGDLISGWLSEAVQLVPGR</sequence>
<dbReference type="Proteomes" id="UP000063789">
    <property type="component" value="Chromosome"/>
</dbReference>
<dbReference type="PATRIC" id="fig|1136941.3.peg.914"/>
<reference evidence="2" key="1">
    <citation type="submission" date="2015-06" db="EMBL/GenBank/DDBJ databases">
        <title>Complete genome sequence and metabolic analysis of phthalate degradation pathway in Gordonia sp. QH-11.</title>
        <authorList>
            <person name="Jin D."/>
            <person name="Kong X."/>
            <person name="Bai Z."/>
        </authorList>
    </citation>
    <scope>NUCLEOTIDE SEQUENCE [LARGE SCALE GENOMIC DNA]</scope>
    <source>
        <strain evidence="2">QH-11</strain>
    </source>
</reference>
<evidence type="ECO:0008006" key="3">
    <source>
        <dbReference type="Google" id="ProtNLM"/>
    </source>
</evidence>
<dbReference type="EMBL" id="CP011853">
    <property type="protein sequence ID" value="ALG83906.1"/>
    <property type="molecule type" value="Genomic_DNA"/>
</dbReference>
<dbReference type="Gene3D" id="3.40.50.1820">
    <property type="entry name" value="alpha/beta hydrolase"/>
    <property type="match status" value="1"/>
</dbReference>
<name>A0A0N9NA80_9ACTN</name>
<proteinExistence type="predicted"/>
<dbReference type="RefSeq" id="WP_062391868.1">
    <property type="nucleotide sequence ID" value="NZ_CP011853.1"/>
</dbReference>
<dbReference type="GO" id="GO:0003824">
    <property type="term" value="F:catalytic activity"/>
    <property type="evidence" value="ECO:0007669"/>
    <property type="project" value="UniProtKB-ARBA"/>
</dbReference>
<accession>A0A0N9NA80</accession>
<dbReference type="AlphaFoldDB" id="A0A0N9NA80"/>
<evidence type="ECO:0000313" key="1">
    <source>
        <dbReference type="EMBL" id="ALG83906.1"/>
    </source>
</evidence>
<organism evidence="1 2">
    <name type="scientific">Gordonia phthalatica</name>
    <dbReference type="NCBI Taxonomy" id="1136941"/>
    <lineage>
        <taxon>Bacteria</taxon>
        <taxon>Bacillati</taxon>
        <taxon>Actinomycetota</taxon>
        <taxon>Actinomycetes</taxon>
        <taxon>Mycobacteriales</taxon>
        <taxon>Gordoniaceae</taxon>
        <taxon>Gordonia</taxon>
    </lineage>
</organism>
<dbReference type="InterPro" id="IPR029058">
    <property type="entry name" value="AB_hydrolase_fold"/>
</dbReference>
<keyword evidence="2" id="KW-1185">Reference proteome</keyword>
<reference evidence="1 2" key="2">
    <citation type="journal article" date="2017" name="Int. J. Syst. Evol. Microbiol.">
        <title>Gordonia phthalatica sp. nov., a di-n-butyl phthalate-degrading bacterium isolated from activated sludge.</title>
        <authorList>
            <person name="Jin D."/>
            <person name="Kong X."/>
            <person name="Jia M."/>
            <person name="Yu X."/>
            <person name="Wang X."/>
            <person name="Zhuang X."/>
            <person name="Deng Y."/>
            <person name="Bai Z."/>
        </authorList>
    </citation>
    <scope>NUCLEOTIDE SEQUENCE [LARGE SCALE GENOMIC DNA]</scope>
    <source>
        <strain evidence="1 2">QH-11</strain>
    </source>
</reference>
<evidence type="ECO:0000313" key="2">
    <source>
        <dbReference type="Proteomes" id="UP000063789"/>
    </source>
</evidence>